<proteinExistence type="predicted"/>
<organism evidence="1 2">
    <name type="scientific">Pistacia integerrima</name>
    <dbReference type="NCBI Taxonomy" id="434235"/>
    <lineage>
        <taxon>Eukaryota</taxon>
        <taxon>Viridiplantae</taxon>
        <taxon>Streptophyta</taxon>
        <taxon>Embryophyta</taxon>
        <taxon>Tracheophyta</taxon>
        <taxon>Spermatophyta</taxon>
        <taxon>Magnoliopsida</taxon>
        <taxon>eudicotyledons</taxon>
        <taxon>Gunneridae</taxon>
        <taxon>Pentapetalae</taxon>
        <taxon>rosids</taxon>
        <taxon>malvids</taxon>
        <taxon>Sapindales</taxon>
        <taxon>Anacardiaceae</taxon>
        <taxon>Pistacia</taxon>
    </lineage>
</organism>
<accession>A0ACC0XD74</accession>
<dbReference type="EMBL" id="CM047748">
    <property type="protein sequence ID" value="KAJ0015097.1"/>
    <property type="molecule type" value="Genomic_DNA"/>
</dbReference>
<keyword evidence="2" id="KW-1185">Reference proteome</keyword>
<comment type="caution">
    <text evidence="1">The sequence shown here is derived from an EMBL/GenBank/DDBJ whole genome shotgun (WGS) entry which is preliminary data.</text>
</comment>
<evidence type="ECO:0000313" key="1">
    <source>
        <dbReference type="EMBL" id="KAJ0015097.1"/>
    </source>
</evidence>
<gene>
    <name evidence="1" type="ORF">Pint_20683</name>
</gene>
<sequence length="101" mass="11416">MNDGGEDKQQLAIYNDDHRRARRPFNQGLLFTKEDKPVGEEPHKGVAASTQSVTVSLVRKIMADPVVLANGQVSQLFKHYSTVMLCNFYFVKSGKLLWSNF</sequence>
<protein>
    <submittedName>
        <fullName evidence="1">Uncharacterized protein</fullName>
    </submittedName>
</protein>
<evidence type="ECO:0000313" key="2">
    <source>
        <dbReference type="Proteomes" id="UP001163603"/>
    </source>
</evidence>
<reference evidence="2" key="1">
    <citation type="journal article" date="2023" name="G3 (Bethesda)">
        <title>Genome assembly and association tests identify interacting loci associated with vigor, precocity, and sex in interspecific pistachio rootstocks.</title>
        <authorList>
            <person name="Palmer W."/>
            <person name="Jacygrad E."/>
            <person name="Sagayaradj S."/>
            <person name="Cavanaugh K."/>
            <person name="Han R."/>
            <person name="Bertier L."/>
            <person name="Beede B."/>
            <person name="Kafkas S."/>
            <person name="Golino D."/>
            <person name="Preece J."/>
            <person name="Michelmore R."/>
        </authorList>
    </citation>
    <scope>NUCLEOTIDE SEQUENCE [LARGE SCALE GENOMIC DNA]</scope>
</reference>
<dbReference type="Proteomes" id="UP001163603">
    <property type="component" value="Chromosome 13"/>
</dbReference>
<name>A0ACC0XD74_9ROSI</name>